<reference evidence="7 8" key="1">
    <citation type="submission" date="2020-04" db="EMBL/GenBank/DDBJ databases">
        <title>Paenibacillus algicola sp. nov., a novel marine bacterium producing alginate lyase.</title>
        <authorList>
            <person name="Huang H."/>
        </authorList>
    </citation>
    <scope>NUCLEOTIDE SEQUENCE [LARGE SCALE GENOMIC DNA]</scope>
    <source>
        <strain evidence="7 8">L7-75</strain>
    </source>
</reference>
<evidence type="ECO:0000256" key="6">
    <source>
        <dbReference type="SAM" id="Phobius"/>
    </source>
</evidence>
<evidence type="ECO:0000256" key="3">
    <source>
        <dbReference type="ARBA" id="ARBA00022692"/>
    </source>
</evidence>
<comment type="caution">
    <text evidence="7">The sequence shown here is derived from an EMBL/GenBank/DDBJ whole genome shotgun (WGS) entry which is preliminary data.</text>
</comment>
<dbReference type="GO" id="GO:0015171">
    <property type="term" value="F:amino acid transmembrane transporter activity"/>
    <property type="evidence" value="ECO:0007669"/>
    <property type="project" value="TreeGrafter"/>
</dbReference>
<keyword evidence="8" id="KW-1185">Reference proteome</keyword>
<feature type="transmembrane region" description="Helical" evidence="6">
    <location>
        <begin position="179"/>
        <end position="200"/>
    </location>
</feature>
<comment type="subcellular location">
    <subcellularLocation>
        <location evidence="1">Cell membrane</location>
        <topology evidence="1">Multi-pass membrane protein</topology>
    </subcellularLocation>
</comment>
<dbReference type="AlphaFoldDB" id="A0A848M7W0"/>
<gene>
    <name evidence="7" type="ORF">HII30_10965</name>
</gene>
<feature type="transmembrane region" description="Helical" evidence="6">
    <location>
        <begin position="112"/>
        <end position="134"/>
    </location>
</feature>
<sequence length="208" mass="22759">MSLFLSYIFLGLSLSAPVGPINAAQLDKGLKKGFWHAWLFGLGAVLADIVYMVLVYMGVVHFLSTPFVQTFLWLFGAFVLLYTGIESVMTAGKVSVSSEKKDDSLIASMRSGFLMSLSNPMTILFWLGIYGSVLVKTAADYGTGDLLLYSGAVILGVLIWDFTMAGMASTFRKYFNTRAITVISILSGLSLIGFGIYFGWRAVQVLFF</sequence>
<dbReference type="InterPro" id="IPR001123">
    <property type="entry name" value="LeuE-type"/>
</dbReference>
<name>A0A848M7W0_PAELE</name>
<dbReference type="PANTHER" id="PTHR30086:SF6">
    <property type="entry name" value="AMINO ACID EFFLUX PROTEIN YCGF-RELATED"/>
    <property type="match status" value="1"/>
</dbReference>
<keyword evidence="4 6" id="KW-1133">Transmembrane helix</keyword>
<proteinExistence type="predicted"/>
<keyword evidence="3 6" id="KW-0812">Transmembrane</keyword>
<feature type="transmembrane region" description="Helical" evidence="6">
    <location>
        <begin position="71"/>
        <end position="92"/>
    </location>
</feature>
<keyword evidence="5 6" id="KW-0472">Membrane</keyword>
<dbReference type="PANTHER" id="PTHR30086">
    <property type="entry name" value="ARGININE EXPORTER PROTEIN ARGO"/>
    <property type="match status" value="1"/>
</dbReference>
<evidence type="ECO:0000313" key="8">
    <source>
        <dbReference type="Proteomes" id="UP000565468"/>
    </source>
</evidence>
<dbReference type="Pfam" id="PF01810">
    <property type="entry name" value="LysE"/>
    <property type="match status" value="1"/>
</dbReference>
<feature type="transmembrane region" description="Helical" evidence="6">
    <location>
        <begin position="33"/>
        <end position="59"/>
    </location>
</feature>
<keyword evidence="2" id="KW-1003">Cell membrane</keyword>
<evidence type="ECO:0000313" key="7">
    <source>
        <dbReference type="EMBL" id="NMO96291.1"/>
    </source>
</evidence>
<dbReference type="RefSeq" id="WP_169505071.1">
    <property type="nucleotide sequence ID" value="NZ_JABBPN010000008.1"/>
</dbReference>
<accession>A0A848M7W0</accession>
<protein>
    <submittedName>
        <fullName evidence="7">LysE family transporter</fullName>
    </submittedName>
</protein>
<evidence type="ECO:0000256" key="5">
    <source>
        <dbReference type="ARBA" id="ARBA00023136"/>
    </source>
</evidence>
<evidence type="ECO:0000256" key="4">
    <source>
        <dbReference type="ARBA" id="ARBA00022989"/>
    </source>
</evidence>
<dbReference type="GO" id="GO:0005886">
    <property type="term" value="C:plasma membrane"/>
    <property type="evidence" value="ECO:0007669"/>
    <property type="project" value="UniProtKB-SubCell"/>
</dbReference>
<dbReference type="EMBL" id="JABBPN010000008">
    <property type="protein sequence ID" value="NMO96291.1"/>
    <property type="molecule type" value="Genomic_DNA"/>
</dbReference>
<feature type="transmembrane region" description="Helical" evidence="6">
    <location>
        <begin position="146"/>
        <end position="167"/>
    </location>
</feature>
<organism evidence="7 8">
    <name type="scientific">Paenibacillus lemnae</name>
    <dbReference type="NCBI Taxonomy" id="1330551"/>
    <lineage>
        <taxon>Bacteria</taxon>
        <taxon>Bacillati</taxon>
        <taxon>Bacillota</taxon>
        <taxon>Bacilli</taxon>
        <taxon>Bacillales</taxon>
        <taxon>Paenibacillaceae</taxon>
        <taxon>Paenibacillus</taxon>
    </lineage>
</organism>
<dbReference type="Proteomes" id="UP000565468">
    <property type="component" value="Unassembled WGS sequence"/>
</dbReference>
<evidence type="ECO:0000256" key="1">
    <source>
        <dbReference type="ARBA" id="ARBA00004651"/>
    </source>
</evidence>
<evidence type="ECO:0000256" key="2">
    <source>
        <dbReference type="ARBA" id="ARBA00022475"/>
    </source>
</evidence>